<dbReference type="Pfam" id="PF17482">
    <property type="entry name" value="Phage_sheath_1C"/>
    <property type="match status" value="1"/>
</dbReference>
<dbReference type="Proteomes" id="UP000233742">
    <property type="component" value="Chromosome"/>
</dbReference>
<evidence type="ECO:0000256" key="1">
    <source>
        <dbReference type="ARBA" id="ARBA00008005"/>
    </source>
</evidence>
<dbReference type="PANTHER" id="PTHR35861:SF1">
    <property type="entry name" value="PHAGE TAIL SHEATH PROTEIN"/>
    <property type="match status" value="1"/>
</dbReference>
<feature type="domain" description="Tail sheath protein C-terminal" evidence="2">
    <location>
        <begin position="410"/>
        <end position="513"/>
    </location>
</feature>
<dbReference type="EMBL" id="CP025408">
    <property type="protein sequence ID" value="AUH34559.1"/>
    <property type="molecule type" value="Genomic_DNA"/>
</dbReference>
<dbReference type="KEGG" id="paro:CUV01_15265"/>
<dbReference type="RefSeq" id="WP_101461220.1">
    <property type="nucleotide sequence ID" value="NZ_CP025408.1"/>
</dbReference>
<sequence>MSYKTPGVYIVERSAFPNSVVQVPTAVPAFIGHTETALNGSDTLRNIPTRITSLFEFQTYFGGPPKPVFKLTPFAPRLDEPPYQRGADTSLPAELPPAVFDVQEPDGPQSYELTQTNEGYALSAAMALFFANVGGACYVTSIGSYDEPIQPDAMLNALTRLEDEAEPTMVVIPETTRLSRDGSANVHQQMIRHCGAVMKSRMAILDIHGGYLPRDSPRGDPVACFRDDCGNRDLSYAAAYYPWLHSTVHDDSQFTYMNLEGESRAQLMTLLLGEVQGHQDRIDELLNIAPDILSEDQTAETTTTLSNTLRAIAPLYVKVLGCMARYMNSLPPAAAIAGAITSVDNSRGVWKAPANVSLASVAAPMVVIDSEQQQDLNVPISGKAVNAIRPFTGEGTLIWGARTLDGNSLDWRYINIRRMMIMIEESVRLAIEAYVFEPNDANTWVAVRSMIENFLSSLWRQGELQGAKLEDAFSVRVGLGQTMTSSDIIEGRMIVEIAAAPVRPAEFIVIRQSLQMQES</sequence>
<dbReference type="AlphaFoldDB" id="A0A2K9EJJ5"/>
<accession>A0A2K9EJJ5</accession>
<reference evidence="3 4" key="1">
    <citation type="submission" date="2017-12" db="EMBL/GenBank/DDBJ databases">
        <authorList>
            <person name="Hurst M.R.H."/>
        </authorList>
    </citation>
    <scope>NUCLEOTIDE SEQUENCE [LARGE SCALE GENOMIC DNA]</scope>
    <source>
        <strain evidence="3 4">BM15</strain>
    </source>
</reference>
<organism evidence="3 4">
    <name type="scientific">Paracoccus tegillarcae</name>
    <dbReference type="NCBI Taxonomy" id="1529068"/>
    <lineage>
        <taxon>Bacteria</taxon>
        <taxon>Pseudomonadati</taxon>
        <taxon>Pseudomonadota</taxon>
        <taxon>Alphaproteobacteria</taxon>
        <taxon>Rhodobacterales</taxon>
        <taxon>Paracoccaceae</taxon>
        <taxon>Paracoccus</taxon>
    </lineage>
</organism>
<name>A0A2K9EJJ5_9RHOB</name>
<dbReference type="InterPro" id="IPR020287">
    <property type="entry name" value="Tail_sheath_C"/>
</dbReference>
<dbReference type="Gene3D" id="3.40.50.11780">
    <property type="match status" value="1"/>
</dbReference>
<keyword evidence="4" id="KW-1185">Reference proteome</keyword>
<evidence type="ECO:0000313" key="4">
    <source>
        <dbReference type="Proteomes" id="UP000233742"/>
    </source>
</evidence>
<evidence type="ECO:0000313" key="3">
    <source>
        <dbReference type="EMBL" id="AUH34559.1"/>
    </source>
</evidence>
<comment type="similarity">
    <text evidence="1">Belongs to the myoviridae tail sheath protein family.</text>
</comment>
<dbReference type="PANTHER" id="PTHR35861">
    <property type="match status" value="1"/>
</dbReference>
<proteinExistence type="inferred from homology"/>
<gene>
    <name evidence="3" type="ORF">CUV01_15265</name>
</gene>
<evidence type="ECO:0000259" key="2">
    <source>
        <dbReference type="Pfam" id="PF17482"/>
    </source>
</evidence>
<protein>
    <submittedName>
        <fullName evidence="3">Phage tail protein</fullName>
    </submittedName>
</protein>
<dbReference type="OrthoDB" id="9767864at2"/>
<dbReference type="InterPro" id="IPR052042">
    <property type="entry name" value="Tail_sheath_structural"/>
</dbReference>